<evidence type="ECO:0000256" key="1">
    <source>
        <dbReference type="SAM" id="MobiDB-lite"/>
    </source>
</evidence>
<evidence type="ECO:0000256" key="2">
    <source>
        <dbReference type="SAM" id="SignalP"/>
    </source>
</evidence>
<protein>
    <recommendedName>
        <fullName evidence="4">Secreted protein</fullName>
    </recommendedName>
</protein>
<keyword evidence="2" id="KW-0732">Signal</keyword>
<reference evidence="3" key="1">
    <citation type="journal article" date="2015" name="PLoS Genet.">
        <title>Genome Sequencing of the Perciform Fish Larimichthys crocea Provides Insights into Molecular and Genetic Mechanisms of Stress Adaptation.</title>
        <authorList>
            <person name="Ao J."/>
            <person name="Mu Y."/>
            <person name="Xiang L.X."/>
            <person name="Fan D."/>
            <person name="Feng M."/>
            <person name="Zhang S."/>
            <person name="Shi Q."/>
            <person name="Zhu L.Y."/>
            <person name="Li T."/>
            <person name="Ding Y."/>
            <person name="Nie L."/>
            <person name="Li Q."/>
            <person name="Dong W.R."/>
            <person name="Jiang L."/>
            <person name="Sun B."/>
            <person name="Zhang X."/>
            <person name="Li M."/>
            <person name="Zhang H.Q."/>
            <person name="Xie S."/>
            <person name="Zhu Y."/>
            <person name="Jiang X."/>
            <person name="Wang X."/>
            <person name="Mu P."/>
            <person name="Chen W."/>
            <person name="Yue Z."/>
            <person name="Wang Z."/>
            <person name="Wang J."/>
            <person name="Shao J.Z."/>
            <person name="Chen X."/>
        </authorList>
    </citation>
    <scope>NUCLEOTIDE SEQUENCE [LARGE SCALE GENOMIC DNA]</scope>
    <source>
        <strain evidence="3">SSNF</strain>
        <tissue evidence="3">Blood</tissue>
    </source>
</reference>
<proteinExistence type="predicted"/>
<gene>
    <name evidence="3" type="ORF">EH28_04744</name>
</gene>
<dbReference type="EMBL" id="KQ042555">
    <property type="protein sequence ID" value="KKF13760.1"/>
    <property type="molecule type" value="Genomic_DNA"/>
</dbReference>
<accession>A0A0F8ADK5</accession>
<evidence type="ECO:0000313" key="3">
    <source>
        <dbReference type="EMBL" id="KKF13760.1"/>
    </source>
</evidence>
<feature type="region of interest" description="Disordered" evidence="1">
    <location>
        <begin position="35"/>
        <end position="87"/>
    </location>
</feature>
<feature type="chain" id="PRO_5002526593" description="Secreted protein" evidence="2">
    <location>
        <begin position="17"/>
        <end position="157"/>
    </location>
</feature>
<feature type="signal peptide" evidence="2">
    <location>
        <begin position="1"/>
        <end position="16"/>
    </location>
</feature>
<name>A0A0F8ADK5_LARCR</name>
<evidence type="ECO:0008006" key="4">
    <source>
        <dbReference type="Google" id="ProtNLM"/>
    </source>
</evidence>
<sequence length="157" mass="17268">MPSGLCVFIFVFSAEGLRVLVAAEGSGKFNRFNKREEDSPLRFTPNATGHRHRRRPLTGRTDSGGGGVGGTATYGTQREHGGGNNNRLGTVATINQRGATRLQEHHFAQVNERARNTSDELKIDETENYQSISVSVYVSIYQSQQCVHVPVMILHAL</sequence>
<organism evidence="3">
    <name type="scientific">Larimichthys crocea</name>
    <name type="common">Large yellow croaker</name>
    <name type="synonym">Pseudosciaena crocea</name>
    <dbReference type="NCBI Taxonomy" id="215358"/>
    <lineage>
        <taxon>Eukaryota</taxon>
        <taxon>Metazoa</taxon>
        <taxon>Chordata</taxon>
        <taxon>Craniata</taxon>
        <taxon>Vertebrata</taxon>
        <taxon>Euteleostomi</taxon>
        <taxon>Actinopterygii</taxon>
        <taxon>Neopterygii</taxon>
        <taxon>Teleostei</taxon>
        <taxon>Neoteleostei</taxon>
        <taxon>Acanthomorphata</taxon>
        <taxon>Eupercaria</taxon>
        <taxon>Sciaenidae</taxon>
        <taxon>Larimichthys</taxon>
    </lineage>
</organism>
<feature type="compositionally biased region" description="Gly residues" evidence="1">
    <location>
        <begin position="62"/>
        <end position="72"/>
    </location>
</feature>
<dbReference type="AlphaFoldDB" id="A0A0F8ADK5"/>